<protein>
    <recommendedName>
        <fullName evidence="3">PIG-L family deacetylase</fullName>
    </recommendedName>
</protein>
<sequence length="133" mass="15027">MRKVLAPHTDDGELGCGTSIARFVEEGADVFYAAFSTADQSLPEGDTGIRHKYHHEELGINSRLDAMQAGILRVKLRHVDQWMEHKRALAAAYDKELSAIDRLQVPYMIQGCRHTYDQYTIKVPADLTRRAEA</sequence>
<dbReference type="InterPro" id="IPR024078">
    <property type="entry name" value="LmbE-like_dom_sf"/>
</dbReference>
<comment type="caution">
    <text evidence="1">The sequence shown here is derived from an EMBL/GenBank/DDBJ whole genome shotgun (WGS) entry which is preliminary data.</text>
</comment>
<accession>A0A398DVT3</accession>
<dbReference type="RefSeq" id="WP_119086408.1">
    <property type="nucleotide sequence ID" value="NZ_QXIY01000040.1"/>
</dbReference>
<dbReference type="OrthoDB" id="9816564at2"/>
<evidence type="ECO:0000313" key="2">
    <source>
        <dbReference type="Proteomes" id="UP000266113"/>
    </source>
</evidence>
<evidence type="ECO:0000313" key="1">
    <source>
        <dbReference type="EMBL" id="RIE16007.1"/>
    </source>
</evidence>
<dbReference type="Pfam" id="PF01041">
    <property type="entry name" value="DegT_DnrJ_EryC1"/>
    <property type="match status" value="1"/>
</dbReference>
<dbReference type="Gene3D" id="3.90.1150.10">
    <property type="entry name" value="Aspartate Aminotransferase, domain 1"/>
    <property type="match status" value="1"/>
</dbReference>
<dbReference type="InterPro" id="IPR015422">
    <property type="entry name" value="PyrdxlP-dep_Trfase_small"/>
</dbReference>
<evidence type="ECO:0008006" key="3">
    <source>
        <dbReference type="Google" id="ProtNLM"/>
    </source>
</evidence>
<dbReference type="EMBL" id="QXIY01000040">
    <property type="protein sequence ID" value="RIE16007.1"/>
    <property type="molecule type" value="Genomic_DNA"/>
</dbReference>
<dbReference type="Gene3D" id="3.40.50.10320">
    <property type="entry name" value="LmbE-like"/>
    <property type="match status" value="1"/>
</dbReference>
<dbReference type="Proteomes" id="UP000266113">
    <property type="component" value="Unassembled WGS sequence"/>
</dbReference>
<keyword evidence="2" id="KW-1185">Reference proteome</keyword>
<reference evidence="1 2" key="1">
    <citation type="submission" date="2018-09" db="EMBL/GenBank/DDBJ databases">
        <title>Discovery and Ecogenomic Context for Candidatus Cryosericales, a Global Caldiserica Order Active in Thawing Permafrost.</title>
        <authorList>
            <person name="Martinez M.A."/>
            <person name="Woodcroft B.J."/>
            <person name="Ignacio Espinoza J.C."/>
            <person name="Zayed A."/>
            <person name="Singleton C.M."/>
            <person name="Boyd J."/>
            <person name="Li Y.-F."/>
            <person name="Purvine S."/>
            <person name="Maughan H."/>
            <person name="Hodgkins S.B."/>
            <person name="Anderson D."/>
            <person name="Sederholm M."/>
            <person name="Temperton B."/>
            <person name="Saleska S.R."/>
            <person name="Tyson G.W."/>
            <person name="Rich V.I."/>
        </authorList>
    </citation>
    <scope>NUCLEOTIDE SEQUENCE [LARGE SCALE GENOMIC DNA]</scope>
    <source>
        <strain evidence="1 2">SMC1</strain>
    </source>
</reference>
<proteinExistence type="predicted"/>
<dbReference type="AlphaFoldDB" id="A0A398DVT3"/>
<dbReference type="InterPro" id="IPR015424">
    <property type="entry name" value="PyrdxlP-dep_Trfase"/>
</dbReference>
<organism evidence="1 2">
    <name type="scientific">Candidatus Cryosericum septentrionale</name>
    <dbReference type="NCBI Taxonomy" id="2290913"/>
    <lineage>
        <taxon>Bacteria</taxon>
        <taxon>Pseudomonadati</taxon>
        <taxon>Caldisericota/Cryosericota group</taxon>
        <taxon>Candidatus Cryosericota</taxon>
        <taxon>Candidatus Cryosericia</taxon>
        <taxon>Candidatus Cryosericales</taxon>
        <taxon>Candidatus Cryosericaceae</taxon>
        <taxon>Candidatus Cryosericum</taxon>
    </lineage>
</organism>
<dbReference type="SUPFAM" id="SSF102588">
    <property type="entry name" value="LmbE-like"/>
    <property type="match status" value="1"/>
</dbReference>
<gene>
    <name evidence="1" type="ORF">SMC1_08825</name>
</gene>
<dbReference type="InterPro" id="IPR000653">
    <property type="entry name" value="DegT/StrS_aminotransferase"/>
</dbReference>
<dbReference type="SUPFAM" id="SSF53383">
    <property type="entry name" value="PLP-dependent transferases"/>
    <property type="match status" value="1"/>
</dbReference>
<name>A0A398DVT3_9BACT</name>